<evidence type="ECO:0000313" key="2">
    <source>
        <dbReference type="EMBL" id="EZQ01843.1"/>
    </source>
</evidence>
<keyword evidence="1" id="KW-0472">Membrane</keyword>
<dbReference type="STRING" id="1160895.CM19_12140"/>
<protein>
    <submittedName>
        <fullName evidence="2">Uncharacterized protein</fullName>
    </submittedName>
</protein>
<feature type="transmembrane region" description="Helical" evidence="1">
    <location>
        <begin position="52"/>
        <end position="79"/>
    </location>
</feature>
<keyword evidence="3" id="KW-1185">Reference proteome</keyword>
<dbReference type="Proteomes" id="UP000024332">
    <property type="component" value="Unassembled WGS sequence"/>
</dbReference>
<organism evidence="2 3">
    <name type="scientific">Candidatus Acidianus copahuensis</name>
    <dbReference type="NCBI Taxonomy" id="1160895"/>
    <lineage>
        <taxon>Archaea</taxon>
        <taxon>Thermoproteota</taxon>
        <taxon>Thermoprotei</taxon>
        <taxon>Sulfolobales</taxon>
        <taxon>Sulfolobaceae</taxon>
        <taxon>Acidianus</taxon>
    </lineage>
</organism>
<dbReference type="AlphaFoldDB" id="A0A031LLU9"/>
<dbReference type="RefSeq" id="WP_048100598.1">
    <property type="nucleotide sequence ID" value="NZ_JFZT01000061.1"/>
</dbReference>
<keyword evidence="1" id="KW-0812">Transmembrane</keyword>
<keyword evidence="1" id="KW-1133">Transmembrane helix</keyword>
<feature type="transmembrane region" description="Helical" evidence="1">
    <location>
        <begin position="12"/>
        <end position="40"/>
    </location>
</feature>
<dbReference type="EMBL" id="JFZT01000061">
    <property type="protein sequence ID" value="EZQ01843.1"/>
    <property type="molecule type" value="Genomic_DNA"/>
</dbReference>
<comment type="caution">
    <text evidence="2">The sequence shown here is derived from an EMBL/GenBank/DDBJ whole genome shotgun (WGS) entry which is preliminary data.</text>
</comment>
<reference evidence="2 3" key="1">
    <citation type="submission" date="2014-03" db="EMBL/GenBank/DDBJ databases">
        <title>Draft genome sequence of the novel thermoacidophilic archaea Acidianus copahuensis ALE1 strain, isolated from Copahue volcanic area in Neuquen Argentina.</title>
        <authorList>
            <person name="Urbieta M.S."/>
            <person name="Rascovan N."/>
            <person name="Castro C."/>
            <person name="Revale S."/>
            <person name="Giaveno M.A."/>
            <person name="Vazquez M.P."/>
            <person name="Donati E.R."/>
        </authorList>
    </citation>
    <scope>NUCLEOTIDE SEQUENCE [LARGE SCALE GENOMIC DNA]</scope>
    <source>
        <strain evidence="2 3">ALE1</strain>
    </source>
</reference>
<sequence length="91" mass="10407">MLLQKTKFFDFLLVLLIILLLLLSIVSPAFLLGVALLTFFKVSSNKILIPLAVLPLLMIELHGIFYLLGISLMIVLLLFDLLGMYQKRFHF</sequence>
<gene>
    <name evidence="2" type="ORF">CM19_12140</name>
</gene>
<proteinExistence type="predicted"/>
<evidence type="ECO:0000313" key="3">
    <source>
        <dbReference type="Proteomes" id="UP000024332"/>
    </source>
</evidence>
<name>A0A031LLU9_9CREN</name>
<evidence type="ECO:0000256" key="1">
    <source>
        <dbReference type="SAM" id="Phobius"/>
    </source>
</evidence>
<accession>A0A031LLU9</accession>